<evidence type="ECO:0000259" key="5">
    <source>
        <dbReference type="PROSITE" id="PS50865"/>
    </source>
</evidence>
<dbReference type="SUPFAM" id="SSF144232">
    <property type="entry name" value="HIT/MYND zinc finger-like"/>
    <property type="match status" value="1"/>
</dbReference>
<dbReference type="Gene3D" id="6.10.140.2220">
    <property type="match status" value="1"/>
</dbReference>
<dbReference type="PROSITE" id="PS01360">
    <property type="entry name" value="ZF_MYND_1"/>
    <property type="match status" value="1"/>
</dbReference>
<evidence type="ECO:0000256" key="4">
    <source>
        <dbReference type="PROSITE-ProRule" id="PRU00134"/>
    </source>
</evidence>
<dbReference type="InterPro" id="IPR002893">
    <property type="entry name" value="Znf_MYND"/>
</dbReference>
<dbReference type="GO" id="GO:0008270">
    <property type="term" value="F:zinc ion binding"/>
    <property type="evidence" value="ECO:0007669"/>
    <property type="project" value="UniProtKB-KW"/>
</dbReference>
<dbReference type="Pfam" id="PF01753">
    <property type="entry name" value="zf-MYND"/>
    <property type="match status" value="1"/>
</dbReference>
<keyword evidence="3" id="KW-0862">Zinc</keyword>
<evidence type="ECO:0000256" key="1">
    <source>
        <dbReference type="ARBA" id="ARBA00022723"/>
    </source>
</evidence>
<dbReference type="PROSITE" id="PS50865">
    <property type="entry name" value="ZF_MYND_2"/>
    <property type="match status" value="1"/>
</dbReference>
<name>A0A179GGT5_PURLI</name>
<reference evidence="6 7" key="1">
    <citation type="submission" date="2016-01" db="EMBL/GenBank/DDBJ databases">
        <title>Biosynthesis of antibiotic leucinostatins and their inhibition on Phytophthora in bio-control Purpureocillium lilacinum.</title>
        <authorList>
            <person name="Wang G."/>
            <person name="Liu Z."/>
            <person name="Lin R."/>
            <person name="Li E."/>
            <person name="Mao Z."/>
            <person name="Ling J."/>
            <person name="Yin W."/>
            <person name="Xie B."/>
        </authorList>
    </citation>
    <scope>NUCLEOTIDE SEQUENCE [LARGE SCALE GENOMIC DNA]</scope>
    <source>
        <strain evidence="6">PLBJ-1</strain>
    </source>
</reference>
<sequence length="363" mass="40743">MPLIMNAELDKLNGLAPRACELCHRRDDVKRCTACQAVYYCGRECQAADRDDHKIPCKVIKKARVHYESEYVKLRDMPGDMLTPEKMFENEVGHFWGILETRPYMPARYGLVDALLLSYGTPGGPVDVVQTCLDHLLDMMRLCRGDNMGVRQVVPGLYIRLGRDQDAYDFISWHTAKSEDSDFDWGDMSLPFLDTKDANALEEPPERWLRSPWLPLSHAVAVTLIKVRILLDLRAIQNAGVALRGAVPDEIVELIRGQLVGSVVGARRDVLLAGPEETARLADTVRGQVRKLYDAVDKYNPHFWKILVEKPDAGVLERPAGPYGQQSRDEALLMVGYNFASWYETPGAIDMLRSLASGKASGK</sequence>
<accession>A0A179GGT5</accession>
<keyword evidence="2 4" id="KW-0863">Zinc-finger</keyword>
<keyword evidence="1" id="KW-0479">Metal-binding</keyword>
<evidence type="ECO:0000256" key="2">
    <source>
        <dbReference type="ARBA" id="ARBA00022771"/>
    </source>
</evidence>
<gene>
    <name evidence="6" type="ORF">VFPBJ_07514</name>
</gene>
<evidence type="ECO:0000313" key="6">
    <source>
        <dbReference type="EMBL" id="OAQ77042.1"/>
    </source>
</evidence>
<comment type="caution">
    <text evidence="6">The sequence shown here is derived from an EMBL/GenBank/DDBJ whole genome shotgun (WGS) entry which is preliminary data.</text>
</comment>
<protein>
    <submittedName>
        <fullName evidence="6">MYND finger</fullName>
    </submittedName>
</protein>
<organism evidence="6 7">
    <name type="scientific">Purpureocillium lilacinum</name>
    <name type="common">Paecilomyces lilacinus</name>
    <dbReference type="NCBI Taxonomy" id="33203"/>
    <lineage>
        <taxon>Eukaryota</taxon>
        <taxon>Fungi</taxon>
        <taxon>Dikarya</taxon>
        <taxon>Ascomycota</taxon>
        <taxon>Pezizomycotina</taxon>
        <taxon>Sordariomycetes</taxon>
        <taxon>Hypocreomycetidae</taxon>
        <taxon>Hypocreales</taxon>
        <taxon>Ophiocordycipitaceae</taxon>
        <taxon>Purpureocillium</taxon>
    </lineage>
</organism>
<dbReference type="Proteomes" id="UP000078240">
    <property type="component" value="Unassembled WGS sequence"/>
</dbReference>
<dbReference type="OrthoDB" id="5952526at2759"/>
<evidence type="ECO:0000313" key="7">
    <source>
        <dbReference type="Proteomes" id="UP000078240"/>
    </source>
</evidence>
<feature type="domain" description="MYND-type" evidence="5">
    <location>
        <begin position="20"/>
        <end position="57"/>
    </location>
</feature>
<dbReference type="EMBL" id="LSBH01000006">
    <property type="protein sequence ID" value="OAQ77042.1"/>
    <property type="molecule type" value="Genomic_DNA"/>
</dbReference>
<evidence type="ECO:0000256" key="3">
    <source>
        <dbReference type="ARBA" id="ARBA00022833"/>
    </source>
</evidence>
<dbReference type="AlphaFoldDB" id="A0A179GGT5"/>
<proteinExistence type="predicted"/>